<dbReference type="Proteomes" id="UP000663193">
    <property type="component" value="Chromosome 2"/>
</dbReference>
<dbReference type="Gene3D" id="3.50.50.60">
    <property type="entry name" value="FAD/NAD(P)-binding domain"/>
    <property type="match status" value="1"/>
</dbReference>
<dbReference type="InterPro" id="IPR036188">
    <property type="entry name" value="FAD/NAD-bd_sf"/>
</dbReference>
<sequence>MAAQRFLDAHPNANLVILEKYGDIMGFSDCRRMHDGFWTQCTHGLSEFSDLPMTRPHKADAVTVFYRAKYTTGYREEYCTWQDERGRCLCDCMVFNANLDSVRKVNNAWNVRVEAAVFATTKLMVANGLLPGKEIFGGAIVHTEGFGDSKMMENSEIKRLVVILAGKSAANVVYMGAKSGKVVHWVNRANGREHAFFASGRGKGPSENAAHTRIVASIGQSIFDSENGWTNFLQQSWVGRWLVRKLPSNQDRNVREEANYHGLNTPKSFDRLEYETAFVAQINSLI</sequence>
<reference evidence="2" key="1">
    <citation type="journal article" date="2021" name="BMC Genomics">
        <title>Chromosome-level genome assembly and manually-curated proteome of model necrotroph Parastagonospora nodorum Sn15 reveals a genome-wide trove of candidate effector homologs, and redundancy of virulence-related functions within an accessory chromosome.</title>
        <authorList>
            <person name="Bertazzoni S."/>
            <person name="Jones D.A.B."/>
            <person name="Phan H.T."/>
            <person name="Tan K.-C."/>
            <person name="Hane J.K."/>
        </authorList>
    </citation>
    <scope>NUCLEOTIDE SEQUENCE [LARGE SCALE GENOMIC DNA]</scope>
    <source>
        <strain evidence="2">SN15 / ATCC MYA-4574 / FGSC 10173)</strain>
    </source>
</reference>
<keyword evidence="2" id="KW-1185">Reference proteome</keyword>
<dbReference type="AlphaFoldDB" id="A0A7U2HWV7"/>
<protein>
    <submittedName>
        <fullName evidence="1">Uncharacterized protein</fullName>
    </submittedName>
</protein>
<accession>A0A7U2HWV7</accession>
<dbReference type="VEuPathDB" id="FungiDB:JI435_018740"/>
<evidence type="ECO:0000313" key="1">
    <source>
        <dbReference type="EMBL" id="QRC91651.1"/>
    </source>
</evidence>
<dbReference type="SUPFAM" id="SSF51905">
    <property type="entry name" value="FAD/NAD(P)-binding domain"/>
    <property type="match status" value="1"/>
</dbReference>
<proteinExistence type="predicted"/>
<name>A0A7U2HWV7_PHANO</name>
<dbReference type="EMBL" id="CP069024">
    <property type="protein sequence ID" value="QRC91651.1"/>
    <property type="molecule type" value="Genomic_DNA"/>
</dbReference>
<organism evidence="1 2">
    <name type="scientific">Phaeosphaeria nodorum (strain SN15 / ATCC MYA-4574 / FGSC 10173)</name>
    <name type="common">Glume blotch fungus</name>
    <name type="synonym">Parastagonospora nodorum</name>
    <dbReference type="NCBI Taxonomy" id="321614"/>
    <lineage>
        <taxon>Eukaryota</taxon>
        <taxon>Fungi</taxon>
        <taxon>Dikarya</taxon>
        <taxon>Ascomycota</taxon>
        <taxon>Pezizomycotina</taxon>
        <taxon>Dothideomycetes</taxon>
        <taxon>Pleosporomycetidae</taxon>
        <taxon>Pleosporales</taxon>
        <taxon>Pleosporineae</taxon>
        <taxon>Phaeosphaeriaceae</taxon>
        <taxon>Parastagonospora</taxon>
    </lineage>
</organism>
<evidence type="ECO:0000313" key="2">
    <source>
        <dbReference type="Proteomes" id="UP000663193"/>
    </source>
</evidence>
<gene>
    <name evidence="1" type="ORF">JI435_018740</name>
</gene>
<dbReference type="OrthoDB" id="2915840at2759"/>